<dbReference type="InterPro" id="IPR052980">
    <property type="entry name" value="Crinkler_effector"/>
</dbReference>
<comment type="caution">
    <text evidence="2">The sequence shown here is derived from an EMBL/GenBank/DDBJ whole genome shotgun (WGS) entry which is preliminary data.</text>
</comment>
<reference evidence="2" key="1">
    <citation type="journal article" date="2021" name="Proc. Natl. Acad. Sci. U.S.A.">
        <title>Three genomes in the algal genus Volvox reveal the fate of a haploid sex-determining region after a transition to homothallism.</title>
        <authorList>
            <person name="Yamamoto K."/>
            <person name="Hamaji T."/>
            <person name="Kawai-Toyooka H."/>
            <person name="Matsuzaki R."/>
            <person name="Takahashi F."/>
            <person name="Nishimura Y."/>
            <person name="Kawachi M."/>
            <person name="Noguchi H."/>
            <person name="Minakuchi Y."/>
            <person name="Umen J.G."/>
            <person name="Toyoda A."/>
            <person name="Nozaki H."/>
        </authorList>
    </citation>
    <scope>NUCLEOTIDE SEQUENCE</scope>
    <source>
        <strain evidence="2">NIES-3786</strain>
    </source>
</reference>
<proteinExistence type="predicted"/>
<feature type="region of interest" description="Disordered" evidence="1">
    <location>
        <begin position="1"/>
        <end position="90"/>
    </location>
</feature>
<dbReference type="OrthoDB" id="526326at2759"/>
<evidence type="ECO:0000313" key="3">
    <source>
        <dbReference type="Proteomes" id="UP000747110"/>
    </source>
</evidence>
<gene>
    <name evidence="2" type="ORF">Vretifemale_16140</name>
</gene>
<dbReference type="AlphaFoldDB" id="A0A8J4CSY9"/>
<organism evidence="2 3">
    <name type="scientific">Volvox reticuliferus</name>
    <dbReference type="NCBI Taxonomy" id="1737510"/>
    <lineage>
        <taxon>Eukaryota</taxon>
        <taxon>Viridiplantae</taxon>
        <taxon>Chlorophyta</taxon>
        <taxon>core chlorophytes</taxon>
        <taxon>Chlorophyceae</taxon>
        <taxon>CS clade</taxon>
        <taxon>Chlamydomonadales</taxon>
        <taxon>Volvocaceae</taxon>
        <taxon>Volvox</taxon>
    </lineage>
</organism>
<dbReference type="InterPro" id="IPR027417">
    <property type="entry name" value="P-loop_NTPase"/>
</dbReference>
<sequence length="578" mass="64280">MQGRMLPHNGGPQPAQPHAQEDLQGLPRRAATSTAYVSVAGMTPESKTAVADMSDAASLRRQKLDALKARRVRPSPRAESEPQPDSSIASDLVTMVGYAEDVAEGNSVWLRSASPSPTKSPYYGGTTAAAGQAACSRAAGWSSSSMQAPEDLKLFWNALLATDFPVGSFLSLPSNVYLLGKKWWGSALLVRHCYRGLFNRMMELHSSNECRFVITGTPGIGKSFFAVVLMAWLVREKNVSTIVYDTASIRYLFTFSNGTSVDVEMGRRKDFTEKLMNSATWWIIDMGTALERGANTVLLASPDKARYKEFLKLQGANPLYMPIWTNDEIEKCRSRLFPTLDAAMVEALKSKWGNIPRYVLERALNEWAQGSLDMAITVCRWKDIMRCIGEPDSAVHASHKLVHLDVVDDHYHKITMKMASPYVMRAMEEKGGKAHVQRLQDLVRMSMGDSAYASAAGSFFERYAHRRLQKGGSFKVRRLCSSRIKKPQATELKLQPSPEIHEFNNVTEVQHQGIGVYCIPRIHTFPAVDAIIQPDILLQMTATRKRRINLGGLIAAARQLIGPKQRLYFTVPNCIFAS</sequence>
<dbReference type="EMBL" id="BNCP01000043">
    <property type="protein sequence ID" value="GIL88104.1"/>
    <property type="molecule type" value="Genomic_DNA"/>
</dbReference>
<dbReference type="PANTHER" id="PTHR33129">
    <property type="entry name" value="PROTEIN KINASE DOMAIN-CONTAINING PROTEIN-RELATED"/>
    <property type="match status" value="1"/>
</dbReference>
<keyword evidence="3" id="KW-1185">Reference proteome</keyword>
<dbReference type="PANTHER" id="PTHR33129:SF1">
    <property type="entry name" value="ATP-BINDING PROTEIN"/>
    <property type="match status" value="1"/>
</dbReference>
<dbReference type="Proteomes" id="UP000747110">
    <property type="component" value="Unassembled WGS sequence"/>
</dbReference>
<protein>
    <submittedName>
        <fullName evidence="2">Uncharacterized protein</fullName>
    </submittedName>
</protein>
<accession>A0A8J4CSY9</accession>
<dbReference type="SUPFAM" id="SSF52540">
    <property type="entry name" value="P-loop containing nucleoside triphosphate hydrolases"/>
    <property type="match status" value="1"/>
</dbReference>
<evidence type="ECO:0000256" key="1">
    <source>
        <dbReference type="SAM" id="MobiDB-lite"/>
    </source>
</evidence>
<evidence type="ECO:0000313" key="2">
    <source>
        <dbReference type="EMBL" id="GIL88104.1"/>
    </source>
</evidence>
<name>A0A8J4CSY9_9CHLO</name>